<dbReference type="Proteomes" id="UP001219525">
    <property type="component" value="Unassembled WGS sequence"/>
</dbReference>
<reference evidence="1" key="1">
    <citation type="submission" date="2023-03" db="EMBL/GenBank/DDBJ databases">
        <title>Massive genome expansion in bonnet fungi (Mycena s.s.) driven by repeated elements and novel gene families across ecological guilds.</title>
        <authorList>
            <consortium name="Lawrence Berkeley National Laboratory"/>
            <person name="Harder C.B."/>
            <person name="Miyauchi S."/>
            <person name="Viragh M."/>
            <person name="Kuo A."/>
            <person name="Thoen E."/>
            <person name="Andreopoulos B."/>
            <person name="Lu D."/>
            <person name="Skrede I."/>
            <person name="Drula E."/>
            <person name="Henrissat B."/>
            <person name="Morin E."/>
            <person name="Kohler A."/>
            <person name="Barry K."/>
            <person name="LaButti K."/>
            <person name="Morin E."/>
            <person name="Salamov A."/>
            <person name="Lipzen A."/>
            <person name="Mereny Z."/>
            <person name="Hegedus B."/>
            <person name="Baldrian P."/>
            <person name="Stursova M."/>
            <person name="Weitz H."/>
            <person name="Taylor A."/>
            <person name="Grigoriev I.V."/>
            <person name="Nagy L.G."/>
            <person name="Martin F."/>
            <person name="Kauserud H."/>
        </authorList>
    </citation>
    <scope>NUCLEOTIDE SEQUENCE</scope>
    <source>
        <strain evidence="1">9144</strain>
    </source>
</reference>
<gene>
    <name evidence="1" type="ORF">GGX14DRAFT_644484</name>
</gene>
<feature type="non-terminal residue" evidence="1">
    <location>
        <position position="1"/>
    </location>
</feature>
<keyword evidence="2" id="KW-1185">Reference proteome</keyword>
<evidence type="ECO:0000313" key="1">
    <source>
        <dbReference type="EMBL" id="KAJ7205842.1"/>
    </source>
</evidence>
<feature type="non-terminal residue" evidence="1">
    <location>
        <position position="73"/>
    </location>
</feature>
<proteinExistence type="predicted"/>
<comment type="caution">
    <text evidence="1">The sequence shown here is derived from an EMBL/GenBank/DDBJ whole genome shotgun (WGS) entry which is preliminary data.</text>
</comment>
<dbReference type="AlphaFoldDB" id="A0AAD6V9C5"/>
<evidence type="ECO:0008006" key="3">
    <source>
        <dbReference type="Google" id="ProtNLM"/>
    </source>
</evidence>
<organism evidence="1 2">
    <name type="scientific">Mycena pura</name>
    <dbReference type="NCBI Taxonomy" id="153505"/>
    <lineage>
        <taxon>Eukaryota</taxon>
        <taxon>Fungi</taxon>
        <taxon>Dikarya</taxon>
        <taxon>Basidiomycota</taxon>
        <taxon>Agaricomycotina</taxon>
        <taxon>Agaricomycetes</taxon>
        <taxon>Agaricomycetidae</taxon>
        <taxon>Agaricales</taxon>
        <taxon>Marasmiineae</taxon>
        <taxon>Mycenaceae</taxon>
        <taxon>Mycena</taxon>
    </lineage>
</organism>
<name>A0AAD6V9C5_9AGAR</name>
<evidence type="ECO:0000313" key="2">
    <source>
        <dbReference type="Proteomes" id="UP001219525"/>
    </source>
</evidence>
<accession>A0AAD6V9C5</accession>
<dbReference type="EMBL" id="JARJCW010000042">
    <property type="protein sequence ID" value="KAJ7205842.1"/>
    <property type="molecule type" value="Genomic_DNA"/>
</dbReference>
<protein>
    <recommendedName>
        <fullName evidence="3">UvrD-like helicase C-terminal domain-containing protein</fullName>
    </recommendedName>
</protein>
<sequence>MTAHKAQGKTMETIVVDLESTSGTESPYVMLSRATTLGGVFILRPFRLRTIQRRPSADVRAEFRRLDMLSLQT</sequence>